<dbReference type="EMBL" id="WUQX01000001">
    <property type="protein sequence ID" value="MXP76285.1"/>
    <property type="molecule type" value="Genomic_DNA"/>
</dbReference>
<dbReference type="EMBL" id="WUQX01000001">
    <property type="protein sequence ID" value="MXP77207.1"/>
    <property type="molecule type" value="Genomic_DNA"/>
</dbReference>
<dbReference type="SUPFAM" id="SSF54060">
    <property type="entry name" value="His-Me finger endonucleases"/>
    <property type="match status" value="1"/>
</dbReference>
<gene>
    <name evidence="1" type="ORF">GN277_13025</name>
    <name evidence="2" type="ORF">GN277_18045</name>
</gene>
<reference evidence="2 3" key="1">
    <citation type="submission" date="2019-12" db="EMBL/GenBank/DDBJ databases">
        <title>Sporaefaciens musculi gen. nov., sp. nov., a novel bacterium isolated from the caecum of an obese mouse.</title>
        <authorList>
            <person name="Rasmussen T.S."/>
            <person name="Streidl T."/>
            <person name="Hitch T.C.A."/>
            <person name="Wortmann E."/>
            <person name="Deptula P."/>
            <person name="Hansen M."/>
            <person name="Nielsen D.S."/>
            <person name="Clavel T."/>
            <person name="Vogensen F.K."/>
        </authorList>
    </citation>
    <scope>NUCLEOTIDE SEQUENCE [LARGE SCALE GENOMIC DNA]</scope>
    <source>
        <strain evidence="2 3">WCA-9-b2</strain>
    </source>
</reference>
<evidence type="ECO:0000313" key="1">
    <source>
        <dbReference type="EMBL" id="MXP76285.1"/>
    </source>
</evidence>
<keyword evidence="3" id="KW-1185">Reference proteome</keyword>
<evidence type="ECO:0000313" key="2">
    <source>
        <dbReference type="EMBL" id="MXP77207.1"/>
    </source>
</evidence>
<dbReference type="Proteomes" id="UP000460412">
    <property type="component" value="Unassembled WGS sequence"/>
</dbReference>
<organism evidence="2 3">
    <name type="scientific">Sporofaciens musculi</name>
    <dbReference type="NCBI Taxonomy" id="2681861"/>
    <lineage>
        <taxon>Bacteria</taxon>
        <taxon>Bacillati</taxon>
        <taxon>Bacillota</taxon>
        <taxon>Clostridia</taxon>
        <taxon>Lachnospirales</taxon>
        <taxon>Lachnospiraceae</taxon>
        <taxon>Sporofaciens</taxon>
    </lineage>
</organism>
<dbReference type="AlphaFoldDB" id="A0A7X3MJ45"/>
<protein>
    <submittedName>
        <fullName evidence="2">Uncharacterized protein</fullName>
    </submittedName>
</protein>
<dbReference type="InterPro" id="IPR044925">
    <property type="entry name" value="His-Me_finger_sf"/>
</dbReference>
<sequence length="323" mass="38323">MKEIKTLDLKRTGIVPLNKLETFVLTEGTKHYYISSEGRLVNDIKGKFYTHKDTLSKSNNKVHWKVHYEDKTGVEYEKDVNADYLVAQAFLEPVKGKNRIYHIDGDNSNSKYNNLIYVSDRELRDLKNGRISIDDLGREQEYIPFLNYNLMKAKRLWNDMYTRCYNEKLHNRFPKYKGCSICDYWLEDKERFYKWVEENYYMIGNEQMDLDKDILCKGNKVYSPETCVFVPHTINTLLLNCKRKRGKYPIGVNYEKAKGKYRAALNVDGRTIKLGHYNTVEESFRDYKRHKEALIIVVADRYKGKIPDCVYEAMINWKIEIDD</sequence>
<proteinExistence type="predicted"/>
<dbReference type="Gene3D" id="3.90.75.20">
    <property type="match status" value="1"/>
</dbReference>
<name>A0A7X3MJ45_9FIRM</name>
<comment type="caution">
    <text evidence="2">The sequence shown here is derived from an EMBL/GenBank/DDBJ whole genome shotgun (WGS) entry which is preliminary data.</text>
</comment>
<accession>A0A7X3MJ45</accession>
<evidence type="ECO:0000313" key="3">
    <source>
        <dbReference type="Proteomes" id="UP000460412"/>
    </source>
</evidence>
<dbReference type="RefSeq" id="WP_159751436.1">
    <property type="nucleotide sequence ID" value="NZ_WUQX01000001.1"/>
</dbReference>